<keyword evidence="9" id="KW-1185">Reference proteome</keyword>
<evidence type="ECO:0000313" key="9">
    <source>
        <dbReference type="Proteomes" id="UP000366872"/>
    </source>
</evidence>
<evidence type="ECO:0000256" key="2">
    <source>
        <dbReference type="ARBA" id="ARBA00012652"/>
    </source>
</evidence>
<dbReference type="AlphaFoldDB" id="A0A6C2U0D4"/>
<gene>
    <name evidence="8" type="ORF">PDESU_01835</name>
</gene>
<dbReference type="PANTHER" id="PTHR33307:SF6">
    <property type="entry name" value="ALPHA-RHAMNOSIDASE (EUROFUNG)-RELATED"/>
    <property type="match status" value="1"/>
</dbReference>
<dbReference type="InterPro" id="IPR008928">
    <property type="entry name" value="6-hairpin_glycosidase_sf"/>
</dbReference>
<feature type="domain" description="Alpha-L-rhamnosidase concanavalin-like" evidence="4">
    <location>
        <begin position="423"/>
        <end position="526"/>
    </location>
</feature>
<dbReference type="SUPFAM" id="SSF48208">
    <property type="entry name" value="Six-hairpin glycosidases"/>
    <property type="match status" value="1"/>
</dbReference>
<dbReference type="GO" id="GO:0030596">
    <property type="term" value="F:alpha-L-rhamnosidase activity"/>
    <property type="evidence" value="ECO:0007669"/>
    <property type="project" value="UniProtKB-EC"/>
</dbReference>
<accession>A0A6C2U0D4</accession>
<sequence length="985" mass="109525">MNLRLSSLIRLSVLVFIIQVCAFGQVQVADLRCEYAVDPLGVDVAHPGLGWRIESDGMGQKQTAYQIVVASSLEKLKGDEGDLWDSGKVSSGQTLHIPYSGSELQSGMECHWKVRVWDKDGSQSEWSAPSKWVMGMLNPGDWTAKWIKAPHPKLDGLKIISATYGDSKGKETIDVKELLEALLEQNKPITVSSKTFGGGKKANNYVLNVEYELKGTKHKLTVNSKDVVAFDEQSRKGKAAPHFRKAFVLNGVPDSARITVNAAAFFELFVNGEKVGQDVLTPAIAAVKKRSFSVTYDIQPYLKKGNNCIGLWVGHWDGPFSNEVKVRAQLAAVVNGKPFALSTDESWETRNSGRYTTKSGSFGGELVDARELVPDWSLPGSTSKGWSPAVVDKGDMGKSENQSCPLNRIGKVIPAVSVKAIGKGLYEIDFGTALTGWCRLKMPRLQPGTTVTMTFADNKSPDQDSKMEKLGVSGWYQTFGQVSRFISAGQSDEVFQHRFNYAAFRYVVVEGLPAAPKVSDATAMLVESDLEPVGAFECSNELLNRIFDLNEWTLRCLNLGGQSVDCPHRERKGYGGDGQTPVEGVMTGFRADGFFRKWLTDWKHVQKADGSLPNTAPQGFGGGGPAWGGFVAAVTWRHYLYYGDRRVLEENYDTVRKYVEYMEEVSRNNGDILTGKTGRFSFIGDWVAPGRGMDSKNMPSHEAREIFNNCYRIYHLQLYMKMAHALGKDAEVAKYQKVIEKIRPIIHKQFYDADSGTYVYDQQAYYILPLMTGVVPEALRSKVLKDLEKNILVTRDGHLDTGLLGTYFLLEYLREIGRSDLLFTIFNQTTYPGWGYMLEQGATTVWEQWNGHWSHIHSCFPSANNWLYQGLGGIQADPAGPGFKKFIVKPEIVGDVIWVKAYHDSPYGRIVSNWKREEGSFTMKVTVPPNSTGTVYVPATSSASVMVNGKAVAKNAYVTFIRQEQGRFVFNVEPGTYTIVSKWDD</sequence>
<dbReference type="Gene3D" id="2.60.120.260">
    <property type="entry name" value="Galactose-binding domain-like"/>
    <property type="match status" value="2"/>
</dbReference>
<dbReference type="InterPro" id="IPR013737">
    <property type="entry name" value="Bac_rhamnosid_N"/>
</dbReference>
<dbReference type="Pfam" id="PF08531">
    <property type="entry name" value="Bac_rhamnosid_N"/>
    <property type="match status" value="1"/>
</dbReference>
<dbReference type="Pfam" id="PF17389">
    <property type="entry name" value="Bac_rhamnosid6H"/>
    <property type="match status" value="1"/>
</dbReference>
<reference evidence="8 9" key="1">
    <citation type="submission" date="2019-04" db="EMBL/GenBank/DDBJ databases">
        <authorList>
            <person name="Van Vliet M D."/>
        </authorList>
    </citation>
    <scope>NUCLEOTIDE SEQUENCE [LARGE SCALE GENOMIC DNA]</scope>
    <source>
        <strain evidence="8 9">F1</strain>
    </source>
</reference>
<comment type="catalytic activity">
    <reaction evidence="1">
        <text>Hydrolysis of terminal non-reducing alpha-L-rhamnose residues in alpha-L-rhamnosides.</text>
        <dbReference type="EC" id="3.2.1.40"/>
    </reaction>
</comment>
<dbReference type="InterPro" id="IPR016007">
    <property type="entry name" value="Alpha_rhamnosid"/>
</dbReference>
<evidence type="ECO:0000259" key="5">
    <source>
        <dbReference type="Pfam" id="PF08531"/>
    </source>
</evidence>
<dbReference type="Pfam" id="PF17390">
    <property type="entry name" value="Bac_rhamnosid_C"/>
    <property type="match status" value="1"/>
</dbReference>
<dbReference type="Gene3D" id="2.60.40.10">
    <property type="entry name" value="Immunoglobulins"/>
    <property type="match status" value="1"/>
</dbReference>
<dbReference type="GO" id="GO:0005975">
    <property type="term" value="P:carbohydrate metabolic process"/>
    <property type="evidence" value="ECO:0007669"/>
    <property type="project" value="InterPro"/>
</dbReference>
<dbReference type="Gene3D" id="2.60.420.10">
    <property type="entry name" value="Maltose phosphorylase, domain 3"/>
    <property type="match status" value="1"/>
</dbReference>
<name>A0A6C2U0D4_PONDE</name>
<evidence type="ECO:0000259" key="7">
    <source>
        <dbReference type="Pfam" id="PF17390"/>
    </source>
</evidence>
<evidence type="ECO:0000256" key="1">
    <source>
        <dbReference type="ARBA" id="ARBA00001445"/>
    </source>
</evidence>
<protein>
    <recommendedName>
        <fullName evidence="2">alpha-L-rhamnosidase</fullName>
        <ecNumber evidence="2">3.2.1.40</ecNumber>
    </recommendedName>
</protein>
<feature type="domain" description="Bacterial alpha-L-rhamnosidase N-terminal" evidence="5">
    <location>
        <begin position="254"/>
        <end position="408"/>
    </location>
</feature>
<proteinExistence type="predicted"/>
<feature type="domain" description="Alpha-L-rhamnosidase C-terminal" evidence="7">
    <location>
        <begin position="873"/>
        <end position="948"/>
    </location>
</feature>
<dbReference type="InterPro" id="IPR035396">
    <property type="entry name" value="Bac_rhamnosid6H"/>
</dbReference>
<dbReference type="Gene3D" id="1.50.10.10">
    <property type="match status" value="1"/>
</dbReference>
<evidence type="ECO:0000259" key="6">
    <source>
        <dbReference type="Pfam" id="PF17389"/>
    </source>
</evidence>
<evidence type="ECO:0000313" key="8">
    <source>
        <dbReference type="EMBL" id="VGO13279.1"/>
    </source>
</evidence>
<evidence type="ECO:0000259" key="4">
    <source>
        <dbReference type="Pfam" id="PF05592"/>
    </source>
</evidence>
<dbReference type="Proteomes" id="UP000366872">
    <property type="component" value="Unassembled WGS sequence"/>
</dbReference>
<dbReference type="RefSeq" id="WP_136078863.1">
    <property type="nucleotide sequence ID" value="NZ_CAAHFG010000001.1"/>
</dbReference>
<dbReference type="InterPro" id="IPR008902">
    <property type="entry name" value="Rhamnosid_concanavalin"/>
</dbReference>
<dbReference type="EMBL" id="CAAHFG010000001">
    <property type="protein sequence ID" value="VGO13279.1"/>
    <property type="molecule type" value="Genomic_DNA"/>
</dbReference>
<organism evidence="8 9">
    <name type="scientific">Pontiella desulfatans</name>
    <dbReference type="NCBI Taxonomy" id="2750659"/>
    <lineage>
        <taxon>Bacteria</taxon>
        <taxon>Pseudomonadati</taxon>
        <taxon>Kiritimatiellota</taxon>
        <taxon>Kiritimatiellia</taxon>
        <taxon>Kiritimatiellales</taxon>
        <taxon>Pontiellaceae</taxon>
        <taxon>Pontiella</taxon>
    </lineage>
</organism>
<dbReference type="Pfam" id="PF25788">
    <property type="entry name" value="Ig_Rha78A_N"/>
    <property type="match status" value="1"/>
</dbReference>
<evidence type="ECO:0000256" key="3">
    <source>
        <dbReference type="ARBA" id="ARBA00022801"/>
    </source>
</evidence>
<feature type="domain" description="Alpha-L-rhamnosidase six-hairpin glycosidase" evidence="6">
    <location>
        <begin position="533"/>
        <end position="870"/>
    </location>
</feature>
<dbReference type="InterPro" id="IPR013783">
    <property type="entry name" value="Ig-like_fold"/>
</dbReference>
<dbReference type="InterPro" id="IPR012341">
    <property type="entry name" value="6hp_glycosidase-like_sf"/>
</dbReference>
<dbReference type="InterPro" id="IPR035398">
    <property type="entry name" value="Bac_rhamnosid_C"/>
</dbReference>
<dbReference type="Pfam" id="PF05592">
    <property type="entry name" value="Bac_rhamnosid"/>
    <property type="match status" value="1"/>
</dbReference>
<dbReference type="PIRSF" id="PIRSF010631">
    <property type="entry name" value="A-rhamnsds"/>
    <property type="match status" value="1"/>
</dbReference>
<dbReference type="PANTHER" id="PTHR33307">
    <property type="entry name" value="ALPHA-RHAMNOSIDASE (EUROFUNG)"/>
    <property type="match status" value="1"/>
</dbReference>
<keyword evidence="3" id="KW-0378">Hydrolase</keyword>
<dbReference type="EC" id="3.2.1.40" evidence="2"/>